<dbReference type="InterPro" id="IPR011992">
    <property type="entry name" value="EF-hand-dom_pair"/>
</dbReference>
<dbReference type="PROSITE" id="PS00018">
    <property type="entry name" value="EF_HAND_1"/>
    <property type="match status" value="1"/>
</dbReference>
<dbReference type="Gene3D" id="1.10.238.10">
    <property type="entry name" value="EF-hand"/>
    <property type="match status" value="1"/>
</dbReference>
<gene>
    <name evidence="4" type="ORF">TCAL_14264</name>
</gene>
<evidence type="ECO:0000256" key="1">
    <source>
        <dbReference type="ARBA" id="ARBA00022837"/>
    </source>
</evidence>
<dbReference type="Proteomes" id="UP000318571">
    <property type="component" value="Chromosome 1"/>
</dbReference>
<keyword evidence="1" id="KW-0106">Calcium</keyword>
<dbReference type="GO" id="GO:0005509">
    <property type="term" value="F:calcium ion binding"/>
    <property type="evidence" value="ECO:0007669"/>
    <property type="project" value="InterPro"/>
</dbReference>
<evidence type="ECO:0000256" key="2">
    <source>
        <dbReference type="SAM" id="SignalP"/>
    </source>
</evidence>
<dbReference type="SUPFAM" id="SSF47473">
    <property type="entry name" value="EF-hand"/>
    <property type="match status" value="1"/>
</dbReference>
<organism evidence="4 5">
    <name type="scientific">Tigriopus californicus</name>
    <name type="common">Marine copepod</name>
    <dbReference type="NCBI Taxonomy" id="6832"/>
    <lineage>
        <taxon>Eukaryota</taxon>
        <taxon>Metazoa</taxon>
        <taxon>Ecdysozoa</taxon>
        <taxon>Arthropoda</taxon>
        <taxon>Crustacea</taxon>
        <taxon>Multicrustacea</taxon>
        <taxon>Hexanauplia</taxon>
        <taxon>Copepoda</taxon>
        <taxon>Harpacticoida</taxon>
        <taxon>Harpacticidae</taxon>
        <taxon>Tigriopus</taxon>
    </lineage>
</organism>
<dbReference type="Pfam" id="PF13499">
    <property type="entry name" value="EF-hand_7"/>
    <property type="match status" value="1"/>
</dbReference>
<dbReference type="InterPro" id="IPR018247">
    <property type="entry name" value="EF_Hand_1_Ca_BS"/>
</dbReference>
<feature type="domain" description="EF-hand" evidence="3">
    <location>
        <begin position="117"/>
        <end position="174"/>
    </location>
</feature>
<protein>
    <recommendedName>
        <fullName evidence="3">EF-hand domain-containing protein</fullName>
    </recommendedName>
</protein>
<evidence type="ECO:0000313" key="4">
    <source>
        <dbReference type="EMBL" id="TRY69247.1"/>
    </source>
</evidence>
<feature type="signal peptide" evidence="2">
    <location>
        <begin position="1"/>
        <end position="24"/>
    </location>
</feature>
<comment type="caution">
    <text evidence="4">The sequence shown here is derived from an EMBL/GenBank/DDBJ whole genome shotgun (WGS) entry which is preliminary data.</text>
</comment>
<evidence type="ECO:0000259" key="3">
    <source>
        <dbReference type="Pfam" id="PF13499"/>
    </source>
</evidence>
<keyword evidence="5" id="KW-1185">Reference proteome</keyword>
<evidence type="ECO:0000313" key="5">
    <source>
        <dbReference type="Proteomes" id="UP000318571"/>
    </source>
</evidence>
<sequence length="188" mass="21632">MKFPFNSNILLVLLLGVFAHQAYSICCPWYLNKDAKCQCDDGGLVHPWDCCSEGACNVFCCNCGGPCRVNATDLSWENILPTLENRPRRAIPDEEQGYNRLEDPNRLYHELIASAMHFASIDQDGDQQLSYEETLSYLSKTKKNFAHRFRNPKEAFWFSNMDKNGDGHIQLFEFDEDVQLFESFLGKQ</sequence>
<keyword evidence="2" id="KW-0732">Signal</keyword>
<dbReference type="EMBL" id="VCGU01000010">
    <property type="protein sequence ID" value="TRY69247.1"/>
    <property type="molecule type" value="Genomic_DNA"/>
</dbReference>
<dbReference type="OMA" id="TPCCGHG"/>
<dbReference type="AlphaFoldDB" id="A0A553NUY8"/>
<name>A0A553NUY8_TIGCA</name>
<proteinExistence type="predicted"/>
<accession>A0A553NUY8</accession>
<reference evidence="4 5" key="1">
    <citation type="journal article" date="2018" name="Nat. Ecol. Evol.">
        <title>Genomic signatures of mitonuclear coevolution across populations of Tigriopus californicus.</title>
        <authorList>
            <person name="Barreto F.S."/>
            <person name="Watson E.T."/>
            <person name="Lima T.G."/>
            <person name="Willett C.S."/>
            <person name="Edmands S."/>
            <person name="Li W."/>
            <person name="Burton R.S."/>
        </authorList>
    </citation>
    <scope>NUCLEOTIDE SEQUENCE [LARGE SCALE GENOMIC DNA]</scope>
    <source>
        <strain evidence="4 5">San Diego</strain>
    </source>
</reference>
<dbReference type="InterPro" id="IPR002048">
    <property type="entry name" value="EF_hand_dom"/>
</dbReference>
<feature type="chain" id="PRO_5022026448" description="EF-hand domain-containing protein" evidence="2">
    <location>
        <begin position="25"/>
        <end position="188"/>
    </location>
</feature>
<dbReference type="OrthoDB" id="2909882at2759"/>